<dbReference type="InterPro" id="IPR014017">
    <property type="entry name" value="DNA_helicase_UvrD-like_C"/>
</dbReference>
<dbReference type="InterPro" id="IPR038726">
    <property type="entry name" value="PDDEXK_AddAB-type"/>
</dbReference>
<dbReference type="GO" id="GO:0009338">
    <property type="term" value="C:exodeoxyribonuclease V complex"/>
    <property type="evidence" value="ECO:0007669"/>
    <property type="project" value="TreeGrafter"/>
</dbReference>
<dbReference type="InterPro" id="IPR027417">
    <property type="entry name" value="P-loop_NTPase"/>
</dbReference>
<evidence type="ECO:0000256" key="12">
    <source>
        <dbReference type="ARBA" id="ARBA00034808"/>
    </source>
</evidence>
<proteinExistence type="predicted"/>
<name>A0A6C0U8Z0_9GAMM</name>
<dbReference type="KEGG" id="kim:G3T16_18255"/>
<evidence type="ECO:0000256" key="1">
    <source>
        <dbReference type="ARBA" id="ARBA00022722"/>
    </source>
</evidence>
<evidence type="ECO:0000313" key="17">
    <source>
        <dbReference type="EMBL" id="QIB67045.1"/>
    </source>
</evidence>
<keyword evidence="10" id="KW-0413">Isomerase</keyword>
<dbReference type="Gene3D" id="3.40.50.300">
    <property type="entry name" value="P-loop containing nucleotide triphosphate hydrolases"/>
    <property type="match status" value="4"/>
</dbReference>
<gene>
    <name evidence="17" type="ORF">G3T16_18255</name>
</gene>
<dbReference type="GO" id="GO:0005524">
    <property type="term" value="F:ATP binding"/>
    <property type="evidence" value="ECO:0007669"/>
    <property type="project" value="UniProtKB-UniRule"/>
</dbReference>
<accession>A0A6C0U8Z0</accession>
<dbReference type="Proteomes" id="UP000477680">
    <property type="component" value="Chromosome"/>
</dbReference>
<dbReference type="GO" id="GO:0000725">
    <property type="term" value="P:recombinational repair"/>
    <property type="evidence" value="ECO:0007669"/>
    <property type="project" value="TreeGrafter"/>
</dbReference>
<dbReference type="GO" id="GO:0003677">
    <property type="term" value="F:DNA binding"/>
    <property type="evidence" value="ECO:0007669"/>
    <property type="project" value="UniProtKB-KW"/>
</dbReference>
<evidence type="ECO:0000256" key="10">
    <source>
        <dbReference type="ARBA" id="ARBA00023235"/>
    </source>
</evidence>
<evidence type="ECO:0000256" key="11">
    <source>
        <dbReference type="ARBA" id="ARBA00034617"/>
    </source>
</evidence>
<dbReference type="Pfam" id="PF00580">
    <property type="entry name" value="UvrD-helicase"/>
    <property type="match status" value="1"/>
</dbReference>
<dbReference type="PROSITE" id="PS51198">
    <property type="entry name" value="UVRD_HELICASE_ATP_BIND"/>
    <property type="match status" value="1"/>
</dbReference>
<dbReference type="InterPro" id="IPR000212">
    <property type="entry name" value="DNA_helicase_UvrD/REP"/>
</dbReference>
<keyword evidence="4 14" id="KW-0378">Hydrolase</keyword>
<evidence type="ECO:0000256" key="13">
    <source>
        <dbReference type="ARBA" id="ARBA00048988"/>
    </source>
</evidence>
<dbReference type="AlphaFoldDB" id="A0A6C0U8Z0"/>
<dbReference type="GO" id="GO:0004527">
    <property type="term" value="F:exonuclease activity"/>
    <property type="evidence" value="ECO:0007669"/>
    <property type="project" value="UniProtKB-KW"/>
</dbReference>
<dbReference type="InterPro" id="IPR014016">
    <property type="entry name" value="UvrD-like_ATP-bd"/>
</dbReference>
<keyword evidence="7 14" id="KW-0067">ATP-binding</keyword>
<evidence type="ECO:0000256" key="9">
    <source>
        <dbReference type="ARBA" id="ARBA00023204"/>
    </source>
</evidence>
<feature type="domain" description="UvrD-like helicase C-terminal" evidence="16">
    <location>
        <begin position="429"/>
        <end position="699"/>
    </location>
</feature>
<dbReference type="GO" id="GO:0005829">
    <property type="term" value="C:cytosol"/>
    <property type="evidence" value="ECO:0007669"/>
    <property type="project" value="TreeGrafter"/>
</dbReference>
<feature type="domain" description="UvrD-like helicase ATP-binding" evidence="15">
    <location>
        <begin position="1"/>
        <end position="406"/>
    </location>
</feature>
<dbReference type="Pfam" id="PF12705">
    <property type="entry name" value="PDDEXK_1"/>
    <property type="match status" value="1"/>
</dbReference>
<comment type="catalytic activity">
    <reaction evidence="11">
        <text>Couples ATP hydrolysis with the unwinding of duplex DNA by translocating in the 3'-5' direction.</text>
        <dbReference type="EC" id="5.6.2.4"/>
    </reaction>
</comment>
<keyword evidence="2 14" id="KW-0547">Nucleotide-binding</keyword>
<dbReference type="EMBL" id="CP048711">
    <property type="protein sequence ID" value="QIB67045.1"/>
    <property type="molecule type" value="Genomic_DNA"/>
</dbReference>
<evidence type="ECO:0000256" key="6">
    <source>
        <dbReference type="ARBA" id="ARBA00022839"/>
    </source>
</evidence>
<dbReference type="SUPFAM" id="SSF52540">
    <property type="entry name" value="P-loop containing nucleoside triphosphate hydrolases"/>
    <property type="match status" value="1"/>
</dbReference>
<evidence type="ECO:0000259" key="15">
    <source>
        <dbReference type="PROSITE" id="PS51198"/>
    </source>
</evidence>
<evidence type="ECO:0000313" key="18">
    <source>
        <dbReference type="Proteomes" id="UP000477680"/>
    </source>
</evidence>
<evidence type="ECO:0000256" key="2">
    <source>
        <dbReference type="ARBA" id="ARBA00022741"/>
    </source>
</evidence>
<dbReference type="RefSeq" id="WP_163496473.1">
    <property type="nucleotide sequence ID" value="NZ_CP048711.1"/>
</dbReference>
<keyword evidence="8" id="KW-0238">DNA-binding</keyword>
<reference evidence="17 18" key="1">
    <citation type="submission" date="2020-02" db="EMBL/GenBank/DDBJ databases">
        <title>Genome sequencing for Kineobactrum sp. M2.</title>
        <authorList>
            <person name="Park S.-J."/>
        </authorList>
    </citation>
    <scope>NUCLEOTIDE SEQUENCE [LARGE SCALE GENOMIC DNA]</scope>
    <source>
        <strain evidence="17 18">M2</strain>
    </source>
</reference>
<comment type="catalytic activity">
    <reaction evidence="13">
        <text>ATP + H2O = ADP + phosphate + H(+)</text>
        <dbReference type="Rhea" id="RHEA:13065"/>
        <dbReference type="ChEBI" id="CHEBI:15377"/>
        <dbReference type="ChEBI" id="CHEBI:15378"/>
        <dbReference type="ChEBI" id="CHEBI:30616"/>
        <dbReference type="ChEBI" id="CHEBI:43474"/>
        <dbReference type="ChEBI" id="CHEBI:456216"/>
        <dbReference type="EC" id="5.6.2.4"/>
    </reaction>
</comment>
<sequence>MSANIRFISAGAGSGKTWSLTERLRRMLAAGEVAPAGVIATTFTRLAAAELQQRVRRALLAEGQAAIAQQMDQALIGTVNGVCGELLQRFAFEAGLPPDQQVLDEAQGELLFYQAMEQALAGEPAQLRRMNALSHRLRIVDQRSGQQSWRQEVKRIVDAARANNQGADDIRELGEASAAELLAHFPAACHEDLDAALLGAVNHALAGIDAGTDSTKATRDYLSRLQQTQAALIKRRLSWAEWIALAKARPGARSRDFSERVAAIACRYDEHPGLRRDLRDFCEQAFTIAAASLATYQDLKTRKGLIDFVDQEQRLYQLLDHPTVADTLREELQLLMVDEFQDTSPIQLALFLKLSTLAQQVIWVGDTKQSIYGFRGADPALMEAVLARVTADGSKPEVLTRSWRSRPSLVQYCNALFVPAFADQLESSQVALSPAREELLQDPAVELWRLGGRNKSGRAAALASGLAGLLDSDRRIVDKQSGAPRPLHAGDIAVLCRTHANLGEVASALADAGLPVRYQRPGLLHTPEGRLALACLRRLIDPLDTLASAEIVALSNCERPEHWLSQRLAYLAQPQASTYRWLEDQADGPLAALAAQRPRLALLTPVEALRVALDAGQVRRSAWCWGPTAQRSQHRLNNLSALLRHAGDYLDQCGARREPATSAGLVLWLQALAEAERDSQASGEHEDAIQLVTHHGAKGLEWPVVVAMDLSSELKPRLWGLTVAPSPEPLSLDQPLAQRRLRYWPAFFGNHSTGIPVLESIAASDSGQAAMAREIQEVKRLLYVSLTRPRDGLILTMDSEKNGGPWMDTLGAHWMLPEGDSLTLPDGSQLPTSVQSLAATELPSPASAWQPSWLPAHPPLHEPLPLRQNPSALPPLADAGIGEIIDLGTRLPLGRDCDPAQLGSALHASIACTLLGHGDEASHRILADHDLQDVLTVEAVSECSRRLLQLIEQRFRPSTIYPEHPVNYTAANGQLIKGQIDLLLDTADGFVIIDHKASPKPRGDWQQEALKHSGQLEAYAEGVRRATGRPVLGKWIHFGVTGGLVLLQDDFDGVPVSLQSMSP</sequence>
<dbReference type="GO" id="GO:0043138">
    <property type="term" value="F:3'-5' DNA helicase activity"/>
    <property type="evidence" value="ECO:0007669"/>
    <property type="project" value="UniProtKB-EC"/>
</dbReference>
<evidence type="ECO:0000256" key="4">
    <source>
        <dbReference type="ARBA" id="ARBA00022801"/>
    </source>
</evidence>
<keyword evidence="18" id="KW-1185">Reference proteome</keyword>
<evidence type="ECO:0000256" key="7">
    <source>
        <dbReference type="ARBA" id="ARBA00022840"/>
    </source>
</evidence>
<keyword evidence="9" id="KW-0234">DNA repair</keyword>
<keyword evidence="5 14" id="KW-0347">Helicase</keyword>
<dbReference type="PANTHER" id="PTHR11070">
    <property type="entry name" value="UVRD / RECB / PCRA DNA HELICASE FAMILY MEMBER"/>
    <property type="match status" value="1"/>
</dbReference>
<keyword evidence="6" id="KW-0269">Exonuclease</keyword>
<evidence type="ECO:0000256" key="3">
    <source>
        <dbReference type="ARBA" id="ARBA00022763"/>
    </source>
</evidence>
<feature type="binding site" evidence="14">
    <location>
        <begin position="10"/>
        <end position="17"/>
    </location>
    <ligand>
        <name>ATP</name>
        <dbReference type="ChEBI" id="CHEBI:30616"/>
    </ligand>
</feature>
<dbReference type="PROSITE" id="PS51217">
    <property type="entry name" value="UVRD_HELICASE_CTER"/>
    <property type="match status" value="1"/>
</dbReference>
<evidence type="ECO:0000256" key="5">
    <source>
        <dbReference type="ARBA" id="ARBA00022806"/>
    </source>
</evidence>
<dbReference type="InterPro" id="IPR011604">
    <property type="entry name" value="PDDEXK-like_dom_sf"/>
</dbReference>
<evidence type="ECO:0000256" key="14">
    <source>
        <dbReference type="PROSITE-ProRule" id="PRU00560"/>
    </source>
</evidence>
<evidence type="ECO:0000256" key="8">
    <source>
        <dbReference type="ARBA" id="ARBA00023125"/>
    </source>
</evidence>
<dbReference type="PANTHER" id="PTHR11070:SF23">
    <property type="entry name" value="RECBCD ENZYME SUBUNIT RECB"/>
    <property type="match status" value="1"/>
</dbReference>
<dbReference type="Gene3D" id="3.90.320.10">
    <property type="match status" value="1"/>
</dbReference>
<organism evidence="17 18">
    <name type="scientific">Kineobactrum salinum</name>
    <dbReference type="NCBI Taxonomy" id="2708301"/>
    <lineage>
        <taxon>Bacteria</taxon>
        <taxon>Pseudomonadati</taxon>
        <taxon>Pseudomonadota</taxon>
        <taxon>Gammaproteobacteria</taxon>
        <taxon>Cellvibrionales</taxon>
        <taxon>Halieaceae</taxon>
        <taxon>Kineobactrum</taxon>
    </lineage>
</organism>
<keyword evidence="3" id="KW-0227">DNA damage</keyword>
<dbReference type="EC" id="5.6.2.4" evidence="12"/>
<dbReference type="Pfam" id="PF13361">
    <property type="entry name" value="UvrD_C"/>
    <property type="match status" value="1"/>
</dbReference>
<protein>
    <recommendedName>
        <fullName evidence="12">DNA 3'-5' helicase</fullName>
        <ecNumber evidence="12">5.6.2.4</ecNumber>
    </recommendedName>
</protein>
<keyword evidence="1" id="KW-0540">Nuclease</keyword>
<evidence type="ECO:0000259" key="16">
    <source>
        <dbReference type="PROSITE" id="PS51217"/>
    </source>
</evidence>